<gene>
    <name evidence="2" type="ORF">Q2T77_34210</name>
</gene>
<sequence>MKNAINPLGCTNLKLRQLNRMVTRHYDRHVAEAGLKNTQYALLSHVVRLGPIRPGELARHMQMDASTLTRNLQPLAAQGLLAVGAGSDARSRFVEATEAGIAKRVEGQRAWKVAQTALNGRLGIDRVCALHELLDACIACMDEEAEAEAEAEDMP</sequence>
<dbReference type="InterPro" id="IPR000835">
    <property type="entry name" value="HTH_MarR-typ"/>
</dbReference>
<protein>
    <submittedName>
        <fullName evidence="2">MarR family winged helix-turn-helix transcriptional regulator</fullName>
    </submittedName>
</protein>
<dbReference type="InterPro" id="IPR036388">
    <property type="entry name" value="WH-like_DNA-bd_sf"/>
</dbReference>
<dbReference type="RefSeq" id="WP_301815675.1">
    <property type="nucleotide sequence ID" value="NZ_JAUJZH010000038.1"/>
</dbReference>
<dbReference type="PANTHER" id="PTHR33164">
    <property type="entry name" value="TRANSCRIPTIONAL REGULATOR, MARR FAMILY"/>
    <property type="match status" value="1"/>
</dbReference>
<organism evidence="2 3">
    <name type="scientific">Variovorax ginsengisoli</name>
    <dbReference type="NCBI Taxonomy" id="363844"/>
    <lineage>
        <taxon>Bacteria</taxon>
        <taxon>Pseudomonadati</taxon>
        <taxon>Pseudomonadota</taxon>
        <taxon>Betaproteobacteria</taxon>
        <taxon>Burkholderiales</taxon>
        <taxon>Comamonadaceae</taxon>
        <taxon>Variovorax</taxon>
    </lineage>
</organism>
<evidence type="ECO:0000313" key="3">
    <source>
        <dbReference type="Proteomes" id="UP001169027"/>
    </source>
</evidence>
<dbReference type="PANTHER" id="PTHR33164:SF105">
    <property type="entry name" value="TRANSCRIPTIONAL REPRESSOR PROTEIN-RELATED"/>
    <property type="match status" value="1"/>
</dbReference>
<dbReference type="SUPFAM" id="SSF46785">
    <property type="entry name" value="Winged helix' DNA-binding domain"/>
    <property type="match status" value="1"/>
</dbReference>
<feature type="domain" description="HTH marR-type" evidence="1">
    <location>
        <begin position="28"/>
        <end position="127"/>
    </location>
</feature>
<dbReference type="Pfam" id="PF12802">
    <property type="entry name" value="MarR_2"/>
    <property type="match status" value="1"/>
</dbReference>
<comment type="caution">
    <text evidence="2">The sequence shown here is derived from an EMBL/GenBank/DDBJ whole genome shotgun (WGS) entry which is preliminary data.</text>
</comment>
<dbReference type="Proteomes" id="UP001169027">
    <property type="component" value="Unassembled WGS sequence"/>
</dbReference>
<proteinExistence type="predicted"/>
<accession>A0ABT8SIE9</accession>
<evidence type="ECO:0000313" key="2">
    <source>
        <dbReference type="EMBL" id="MDO1537321.1"/>
    </source>
</evidence>
<name>A0ABT8SIE9_9BURK</name>
<reference evidence="2" key="1">
    <citation type="submission" date="2023-06" db="EMBL/GenBank/DDBJ databases">
        <authorList>
            <person name="Jiang Y."/>
            <person name="Liu Q."/>
        </authorList>
    </citation>
    <scope>NUCLEOTIDE SEQUENCE</scope>
    <source>
        <strain evidence="2">CGMCC 1.12090</strain>
    </source>
</reference>
<dbReference type="InterPro" id="IPR039422">
    <property type="entry name" value="MarR/SlyA-like"/>
</dbReference>
<dbReference type="InterPro" id="IPR036390">
    <property type="entry name" value="WH_DNA-bd_sf"/>
</dbReference>
<evidence type="ECO:0000259" key="1">
    <source>
        <dbReference type="SMART" id="SM00347"/>
    </source>
</evidence>
<dbReference type="EMBL" id="JAUKVY010000038">
    <property type="protein sequence ID" value="MDO1537321.1"/>
    <property type="molecule type" value="Genomic_DNA"/>
</dbReference>
<dbReference type="SMART" id="SM00347">
    <property type="entry name" value="HTH_MARR"/>
    <property type="match status" value="1"/>
</dbReference>
<keyword evidence="3" id="KW-1185">Reference proteome</keyword>
<dbReference type="Gene3D" id="1.10.10.10">
    <property type="entry name" value="Winged helix-like DNA-binding domain superfamily/Winged helix DNA-binding domain"/>
    <property type="match status" value="1"/>
</dbReference>